<gene>
    <name evidence="1" type="ORF">EEDITHA_LOCUS11262</name>
</gene>
<sequence length="84" mass="9736">MKRVLFYLAKMADASAAVRVKKIPDNLYEVCLTNLVNYLQKSKCERNDLRSLPDSILMDVYYKVSAITARLIYENIKKKCTVSR</sequence>
<name>A0AAU9UCM6_EUPED</name>
<reference evidence="1" key="1">
    <citation type="submission" date="2022-03" db="EMBL/GenBank/DDBJ databases">
        <authorList>
            <person name="Tunstrom K."/>
        </authorList>
    </citation>
    <scope>NUCLEOTIDE SEQUENCE</scope>
</reference>
<proteinExistence type="predicted"/>
<keyword evidence="2" id="KW-1185">Reference proteome</keyword>
<organism evidence="1 2">
    <name type="scientific">Euphydryas editha</name>
    <name type="common">Edith's checkerspot</name>
    <dbReference type="NCBI Taxonomy" id="104508"/>
    <lineage>
        <taxon>Eukaryota</taxon>
        <taxon>Metazoa</taxon>
        <taxon>Ecdysozoa</taxon>
        <taxon>Arthropoda</taxon>
        <taxon>Hexapoda</taxon>
        <taxon>Insecta</taxon>
        <taxon>Pterygota</taxon>
        <taxon>Neoptera</taxon>
        <taxon>Endopterygota</taxon>
        <taxon>Lepidoptera</taxon>
        <taxon>Glossata</taxon>
        <taxon>Ditrysia</taxon>
        <taxon>Papilionoidea</taxon>
        <taxon>Nymphalidae</taxon>
        <taxon>Nymphalinae</taxon>
        <taxon>Euphydryas</taxon>
    </lineage>
</organism>
<evidence type="ECO:0000313" key="1">
    <source>
        <dbReference type="EMBL" id="CAH2095852.1"/>
    </source>
</evidence>
<comment type="caution">
    <text evidence="1">The sequence shown here is derived from an EMBL/GenBank/DDBJ whole genome shotgun (WGS) entry which is preliminary data.</text>
</comment>
<protein>
    <submittedName>
        <fullName evidence="1">Uncharacterized protein</fullName>
    </submittedName>
</protein>
<dbReference type="EMBL" id="CAKOGL010000016">
    <property type="protein sequence ID" value="CAH2095852.1"/>
    <property type="molecule type" value="Genomic_DNA"/>
</dbReference>
<dbReference type="Proteomes" id="UP001153954">
    <property type="component" value="Unassembled WGS sequence"/>
</dbReference>
<accession>A0AAU9UCM6</accession>
<evidence type="ECO:0000313" key="2">
    <source>
        <dbReference type="Proteomes" id="UP001153954"/>
    </source>
</evidence>
<dbReference type="AlphaFoldDB" id="A0AAU9UCM6"/>